<feature type="transmembrane region" description="Helical" evidence="2">
    <location>
        <begin position="390"/>
        <end position="414"/>
    </location>
</feature>
<organism evidence="3 4">
    <name type="scientific">Prorocentrum cordatum</name>
    <dbReference type="NCBI Taxonomy" id="2364126"/>
    <lineage>
        <taxon>Eukaryota</taxon>
        <taxon>Sar</taxon>
        <taxon>Alveolata</taxon>
        <taxon>Dinophyceae</taxon>
        <taxon>Prorocentrales</taxon>
        <taxon>Prorocentraceae</taxon>
        <taxon>Prorocentrum</taxon>
    </lineage>
</organism>
<keyword evidence="4" id="KW-1185">Reference proteome</keyword>
<name>A0ABN9TS23_9DINO</name>
<feature type="compositionally biased region" description="Pro residues" evidence="1">
    <location>
        <begin position="47"/>
        <end position="56"/>
    </location>
</feature>
<feature type="transmembrane region" description="Helical" evidence="2">
    <location>
        <begin position="828"/>
        <end position="847"/>
    </location>
</feature>
<gene>
    <name evidence="3" type="ORF">PCOR1329_LOCUS41792</name>
</gene>
<feature type="transmembrane region" description="Helical" evidence="2">
    <location>
        <begin position="490"/>
        <end position="521"/>
    </location>
</feature>
<evidence type="ECO:0000256" key="2">
    <source>
        <dbReference type="SAM" id="Phobius"/>
    </source>
</evidence>
<keyword evidence="2" id="KW-1133">Transmembrane helix</keyword>
<feature type="transmembrane region" description="Helical" evidence="2">
    <location>
        <begin position="859"/>
        <end position="879"/>
    </location>
</feature>
<feature type="transmembrane region" description="Helical" evidence="2">
    <location>
        <begin position="797"/>
        <end position="816"/>
    </location>
</feature>
<protein>
    <submittedName>
        <fullName evidence="3">Uncharacterized protein</fullName>
    </submittedName>
</protein>
<comment type="caution">
    <text evidence="3">The sequence shown here is derived from an EMBL/GenBank/DDBJ whole genome shotgun (WGS) entry which is preliminary data.</text>
</comment>
<dbReference type="SUPFAM" id="SSF51695">
    <property type="entry name" value="PLC-like phosphodiesterases"/>
    <property type="match status" value="1"/>
</dbReference>
<feature type="transmembrane region" description="Helical" evidence="2">
    <location>
        <begin position="533"/>
        <end position="556"/>
    </location>
</feature>
<evidence type="ECO:0000313" key="4">
    <source>
        <dbReference type="Proteomes" id="UP001189429"/>
    </source>
</evidence>
<feature type="transmembrane region" description="Helical" evidence="2">
    <location>
        <begin position="1025"/>
        <end position="1051"/>
    </location>
</feature>
<dbReference type="InterPro" id="IPR017946">
    <property type="entry name" value="PLC-like_Pdiesterase_TIM-brl"/>
</dbReference>
<dbReference type="EMBL" id="CAUYUJ010015026">
    <property type="protein sequence ID" value="CAK0848981.1"/>
    <property type="molecule type" value="Genomic_DNA"/>
</dbReference>
<evidence type="ECO:0000313" key="3">
    <source>
        <dbReference type="EMBL" id="CAK0848981.1"/>
    </source>
</evidence>
<accession>A0ABN9TS23</accession>
<dbReference type="PANTHER" id="PTHR13593:SF140">
    <property type="entry name" value="PLC-LIKE PHOSPHODIESTERASE"/>
    <property type="match status" value="1"/>
</dbReference>
<feature type="compositionally biased region" description="Pro residues" evidence="1">
    <location>
        <begin position="22"/>
        <end position="37"/>
    </location>
</feature>
<dbReference type="Pfam" id="PF26178">
    <property type="entry name" value="PI-PLC_cat"/>
    <property type="match status" value="1"/>
</dbReference>
<dbReference type="Gene3D" id="3.20.20.190">
    <property type="entry name" value="Phosphatidylinositol (PI) phosphodiesterase"/>
    <property type="match status" value="1"/>
</dbReference>
<proteinExistence type="predicted"/>
<feature type="transmembrane region" description="Helical" evidence="2">
    <location>
        <begin position="293"/>
        <end position="314"/>
    </location>
</feature>
<reference evidence="3" key="1">
    <citation type="submission" date="2023-10" db="EMBL/GenBank/DDBJ databases">
        <authorList>
            <person name="Chen Y."/>
            <person name="Shah S."/>
            <person name="Dougan E. K."/>
            <person name="Thang M."/>
            <person name="Chan C."/>
        </authorList>
    </citation>
    <scope>NUCLEOTIDE SEQUENCE [LARGE SCALE GENOMIC DNA]</scope>
</reference>
<dbReference type="PANTHER" id="PTHR13593">
    <property type="match status" value="1"/>
</dbReference>
<keyword evidence="2" id="KW-0472">Membrane</keyword>
<sequence>MPSPWPAGHAEQPHGVAREAPPEPAPPEAPGAPPEAPEAPAEAARAPPEPPRAPPEAPREARARADAPSSRQKAIGTTAREEALPDRTAVVFERREDGRSEEPLMVPKRCLVPGKACKHAFRRRQPGTALFTSDNLYVKGVMAVKMATRGKMIEGSSDIEEADAEPPPDVEDCGDTYASHFVRLHIDGNGKRTFDPPRLRVLAGEVVHFSWRSETKPLQLLETDREFNPEANVKEDGVQIVKGGERDCKVKIAQYTKGERIYFVADGYSEDARMQITVVAGWVVDARRIVRQVVPLVIAAVVMAALAFLAVDYIENMSVVEAFFDCQGKPDYCGGPMTALKKHIFSTAALPMCSAFGIIAIFIPKTIISMFWFAPTLCHYQQGFRYEVGFFLRVAGTGFLILPFAFVFADWIMISSYSWGVTDLFHTFGHFVQTILDDLLIVVTGTGKLLRVSSALESAGYGSPPDSSVLDAILEYESQVRGYTQLGVDLLATIVLVRLTLVFTSLLFVVVALSYGAAGLVRRSPAFLHKSSWLSIVSLALVLWSLGMSAFFHRLWLETYNTYLSVDGVVSMPAGGVQPLAVTLLSSCSDSLQAATIPVNALLAPLQAVLGSLGSALLVEFSDGSVITGEDVERFANEVEVQLGSLRHWMSQKDARTEEFGLDLLEGVTMEQFAEALEGGVLTAQVLADSVQCKQISPFLSVMQRLLDHDIYRRGVVYVEYVLAALLLLWSIFARITVYVLLRPHKIYHDRVARRWFRFKICYRVSVRLRKATVGNRYHAHRVKTHCWDRLRFLDGLLLLNTVTTTVLCTAGGMFLFLESHLSPTWQWVEAGAFLLIASSALGYAGAWRELGACRNKALRAAGVLAAAAATGCLAYSAADTVNRQLECIQKVRYDPSAVGPTAQTALTTTRAATESADGWNLDVTGQGLSDGDRLGLVRDGASCPQAEGASFDAQSTKTTSFGRRHHFQTTLESGTYGLCWCPSGGRCHRAENYKFFAGRLYVDEPVDKFDACTLEVMAGMSQSALAVAVILPFCVLRIVLGIATLFHCVYSAHITDRQRMVTRTLADENPSSASAFKVNKRTSHKDSDFKHLKAWWLRFRWCHWLVVACALALFTAGVVSVVVISHQPSDQCYEVDGCDFTAPVVAETPILQSCPTCCNLQEATCGKRVDQVAFATVHNAMSSADLLWNFPNNLIDWRKSLSAGVRGLMFDLHYRWPSNASSDDLARPGVVYLCHGFCGLGNSRFVDALSGVKEFLDDNPRELIVLILEQYVASYDVIKALSAAGLMAYCCYGHPDVSEPWPTVESLINDSKRLLIFSNKAADYKGFAHNGDALTEDDFDLDFAATTGVSWWHRSREYMATTAYAYDNETVMRGDCSLDSVETEVEITDFAETSQSPGSLGQAAYRLIVANHFVSTPLPCEICAVDANQNSSLKKRVLDCRDQWDHQVNFPTVDFWSLGEIVKVAGHLNEE</sequence>
<feature type="region of interest" description="Disordered" evidence="1">
    <location>
        <begin position="1"/>
        <end position="98"/>
    </location>
</feature>
<feature type="transmembrane region" description="Helical" evidence="2">
    <location>
        <begin position="721"/>
        <end position="742"/>
    </location>
</feature>
<feature type="transmembrane region" description="Helical" evidence="2">
    <location>
        <begin position="1102"/>
        <end position="1125"/>
    </location>
</feature>
<evidence type="ECO:0000256" key="1">
    <source>
        <dbReference type="SAM" id="MobiDB-lite"/>
    </source>
</evidence>
<dbReference type="InterPro" id="IPR051057">
    <property type="entry name" value="PI-PLC_domain"/>
</dbReference>
<dbReference type="Proteomes" id="UP001189429">
    <property type="component" value="Unassembled WGS sequence"/>
</dbReference>
<keyword evidence="2" id="KW-0812">Transmembrane</keyword>